<keyword evidence="4" id="KW-1185">Reference proteome</keyword>
<dbReference type="Gene3D" id="6.20.150.10">
    <property type="match status" value="1"/>
</dbReference>
<reference evidence="3 4" key="1">
    <citation type="submission" date="2019-04" db="EMBL/GenBank/DDBJ databases">
        <title>Trinickia sp. 7GSK02, isolated from subtropical forest soil.</title>
        <authorList>
            <person name="Gao Z.-H."/>
            <person name="Qiu L.-H."/>
        </authorList>
    </citation>
    <scope>NUCLEOTIDE SEQUENCE [LARGE SCALE GENOMIC DNA]</scope>
    <source>
        <strain evidence="3 4">7GSK02</strain>
    </source>
</reference>
<dbReference type="AlphaFoldDB" id="A0A4V5PHH7"/>
<feature type="domain" description="Gp5/Type VI secretion system Vgr protein OB-fold" evidence="2">
    <location>
        <begin position="16"/>
        <end position="89"/>
    </location>
</feature>
<organism evidence="3 4">
    <name type="scientific">Trinickia terrae</name>
    <dbReference type="NCBI Taxonomy" id="2571161"/>
    <lineage>
        <taxon>Bacteria</taxon>
        <taxon>Pseudomonadati</taxon>
        <taxon>Pseudomonadota</taxon>
        <taxon>Betaproteobacteria</taxon>
        <taxon>Burkholderiales</taxon>
        <taxon>Burkholderiaceae</taxon>
        <taxon>Trinickia</taxon>
    </lineage>
</organism>
<dbReference type="InterPro" id="IPR006531">
    <property type="entry name" value="Gp5/Vgr_OB"/>
</dbReference>
<evidence type="ECO:0000313" key="3">
    <source>
        <dbReference type="EMBL" id="TKC83460.1"/>
    </source>
</evidence>
<dbReference type="OrthoDB" id="4931325at2"/>
<proteinExistence type="predicted"/>
<gene>
    <name evidence="3" type="ORF">FAZ69_23520</name>
</gene>
<dbReference type="EMBL" id="SWJE01000014">
    <property type="protein sequence ID" value="TKC83460.1"/>
    <property type="molecule type" value="Genomic_DNA"/>
</dbReference>
<accession>A0A4V5PHH7</accession>
<dbReference type="InterPro" id="IPR037026">
    <property type="entry name" value="Vgr_OB-fold_dom_sf"/>
</dbReference>
<dbReference type="Pfam" id="PF04717">
    <property type="entry name" value="Phage_base_V"/>
    <property type="match status" value="1"/>
</dbReference>
<evidence type="ECO:0000259" key="2">
    <source>
        <dbReference type="Pfam" id="PF04717"/>
    </source>
</evidence>
<protein>
    <submittedName>
        <fullName evidence="3">Phage baseplate assembly protein V</fullName>
    </submittedName>
</protein>
<name>A0A4V5PHH7_9BURK</name>
<dbReference type="Proteomes" id="UP000305539">
    <property type="component" value="Unassembled WGS sequence"/>
</dbReference>
<feature type="region of interest" description="Disordered" evidence="1">
    <location>
        <begin position="211"/>
        <end position="231"/>
    </location>
</feature>
<dbReference type="NCBIfam" id="TIGR01644">
    <property type="entry name" value="phage_P2_V"/>
    <property type="match status" value="1"/>
</dbReference>
<sequence length="231" mass="24267">MDANEIQRLIRNLIRKGRVIDVDFDSKPPKCRVAVGEADDDGLQTNWIPWVSLAAGETREWLPLSKGEQVVLFGPMGDFAQGVAVRGFFSDEFPAPDHSPNTHTRTYGDGARISYDYATHALTADLPADATVRIVAPGAVTVQTQAATVKADDVTLDAKQTTCTGGLLVKGPFAFESGMTGKGGKDGATMKIDGGADFSRDVIAAGVSVSNHPHQAQGADALTSKPIASGA</sequence>
<dbReference type="Gene3D" id="2.40.50.230">
    <property type="entry name" value="Gp5 N-terminal domain"/>
    <property type="match status" value="1"/>
</dbReference>
<evidence type="ECO:0000313" key="4">
    <source>
        <dbReference type="Proteomes" id="UP000305539"/>
    </source>
</evidence>
<dbReference type="InterPro" id="IPR013046">
    <property type="entry name" value="GpV/Gp45"/>
</dbReference>
<dbReference type="RefSeq" id="WP_136897503.1">
    <property type="nucleotide sequence ID" value="NZ_SWJE01000014.1"/>
</dbReference>
<comment type="caution">
    <text evidence="3">The sequence shown here is derived from an EMBL/GenBank/DDBJ whole genome shotgun (WGS) entry which is preliminary data.</text>
</comment>
<evidence type="ECO:0000256" key="1">
    <source>
        <dbReference type="SAM" id="MobiDB-lite"/>
    </source>
</evidence>